<dbReference type="InterPro" id="IPR039426">
    <property type="entry name" value="TonB-dep_rcpt-like"/>
</dbReference>
<name>A0A7V4XU52_9BACT</name>
<dbReference type="InterPro" id="IPR037066">
    <property type="entry name" value="Plug_dom_sf"/>
</dbReference>
<keyword evidence="8 15" id="KW-0675">Receptor</keyword>
<keyword evidence="7 10" id="KW-0472">Membrane</keyword>
<dbReference type="InterPro" id="IPR036942">
    <property type="entry name" value="Beta-barrel_TonB_sf"/>
</dbReference>
<sequence length="605" mass="66319">MKTWIVLFSVAAVGLSARAQTTPAVSPVSTTVVVVGSPEPVTIGETNRSATVLNTEKHPLAYQQTEDYLRTDASVFVEQRGAGGSQADISIRGTSFEQTLVLLNGLRINDAETSHNNMDIPVPLAALRSIEVLQGAGSTLYGSDAIGGVVDFVTAKPKHDSLLLRAGGGNYGENEQEAVVAAVGSKWSELLAGERDFSSGFMYDRDYRDEEASSEARYDSRLGESDILVAGDDRAFGANDFYGNYPSYERTKGWFASMQQALGQHTDAAFGYRRHTDEYVLFRNDPAIYENNHIDTSWQAALRRHDAAGRDTRIFYGLEADGDGIHSNNLGVHARNWGAGYLDAELQAGRASLSAGLRQEMISGGYFITSPMLAAGYFVTQKIKLRGNAGYGFRLPTYLDLYYSDPGTIGNPNLKPESAWNFEGGADWFANARLYVASTVFYSRQHDAIDYTRATANDPYQATNLTGLSFVGWENSAVWEPDDANEMKASWTLLSGAQKALHGLQSEYVFNYPVNNASLEGTHTWAAGYMVHTRIGVTERYEKSPYAVWDVAGARDVGRWRPYVQLTNITNTGYQEVYGVQMPGRAVVAGLEISLTRGTRRAEKP</sequence>
<dbReference type="Gene3D" id="2.40.170.20">
    <property type="entry name" value="TonB-dependent receptor, beta-barrel domain"/>
    <property type="match status" value="1"/>
</dbReference>
<evidence type="ECO:0000256" key="7">
    <source>
        <dbReference type="ARBA" id="ARBA00023136"/>
    </source>
</evidence>
<comment type="similarity">
    <text evidence="10 11">Belongs to the TonB-dependent receptor family.</text>
</comment>
<dbReference type="PANTHER" id="PTHR30069">
    <property type="entry name" value="TONB-DEPENDENT OUTER MEMBRANE RECEPTOR"/>
    <property type="match status" value="1"/>
</dbReference>
<dbReference type="InterPro" id="IPR012910">
    <property type="entry name" value="Plug_dom"/>
</dbReference>
<keyword evidence="4 10" id="KW-0812">Transmembrane</keyword>
<evidence type="ECO:0000256" key="2">
    <source>
        <dbReference type="ARBA" id="ARBA00022448"/>
    </source>
</evidence>
<feature type="domain" description="TonB-dependent receptor plug" evidence="14">
    <location>
        <begin position="49"/>
        <end position="149"/>
    </location>
</feature>
<dbReference type="InterPro" id="IPR000531">
    <property type="entry name" value="Beta-barrel_TonB"/>
</dbReference>
<evidence type="ECO:0000256" key="10">
    <source>
        <dbReference type="PROSITE-ProRule" id="PRU01360"/>
    </source>
</evidence>
<proteinExistence type="inferred from homology"/>
<evidence type="ECO:0000256" key="12">
    <source>
        <dbReference type="SAM" id="SignalP"/>
    </source>
</evidence>
<dbReference type="GO" id="GO:0015344">
    <property type="term" value="F:siderophore uptake transmembrane transporter activity"/>
    <property type="evidence" value="ECO:0007669"/>
    <property type="project" value="TreeGrafter"/>
</dbReference>
<evidence type="ECO:0000259" key="13">
    <source>
        <dbReference type="Pfam" id="PF00593"/>
    </source>
</evidence>
<keyword evidence="2 10" id="KW-0813">Transport</keyword>
<dbReference type="Gene3D" id="2.170.130.10">
    <property type="entry name" value="TonB-dependent receptor, plug domain"/>
    <property type="match status" value="1"/>
</dbReference>
<feature type="chain" id="PRO_5031379565" evidence="12">
    <location>
        <begin position="20"/>
        <end position="605"/>
    </location>
</feature>
<keyword evidence="3 10" id="KW-1134">Transmembrane beta strand</keyword>
<dbReference type="PROSITE" id="PS52016">
    <property type="entry name" value="TONB_DEPENDENT_REC_3"/>
    <property type="match status" value="1"/>
</dbReference>
<evidence type="ECO:0000256" key="8">
    <source>
        <dbReference type="ARBA" id="ARBA00023170"/>
    </source>
</evidence>
<keyword evidence="6 11" id="KW-0798">TonB box</keyword>
<dbReference type="Pfam" id="PF07715">
    <property type="entry name" value="Plug"/>
    <property type="match status" value="1"/>
</dbReference>
<evidence type="ECO:0000256" key="4">
    <source>
        <dbReference type="ARBA" id="ARBA00022692"/>
    </source>
</evidence>
<keyword evidence="9 10" id="KW-0998">Cell outer membrane</keyword>
<protein>
    <submittedName>
        <fullName evidence="15">TonB-dependent receptor</fullName>
    </submittedName>
</protein>
<organism evidence="15">
    <name type="scientific">Acidobacterium capsulatum</name>
    <dbReference type="NCBI Taxonomy" id="33075"/>
    <lineage>
        <taxon>Bacteria</taxon>
        <taxon>Pseudomonadati</taxon>
        <taxon>Acidobacteriota</taxon>
        <taxon>Terriglobia</taxon>
        <taxon>Terriglobales</taxon>
        <taxon>Acidobacteriaceae</taxon>
        <taxon>Acidobacterium</taxon>
    </lineage>
</organism>
<keyword evidence="5 12" id="KW-0732">Signal</keyword>
<dbReference type="GO" id="GO:0009279">
    <property type="term" value="C:cell outer membrane"/>
    <property type="evidence" value="ECO:0007669"/>
    <property type="project" value="UniProtKB-SubCell"/>
</dbReference>
<evidence type="ECO:0000256" key="3">
    <source>
        <dbReference type="ARBA" id="ARBA00022452"/>
    </source>
</evidence>
<dbReference type="AlphaFoldDB" id="A0A7V4XU52"/>
<evidence type="ECO:0000256" key="6">
    <source>
        <dbReference type="ARBA" id="ARBA00023077"/>
    </source>
</evidence>
<dbReference type="PANTHER" id="PTHR30069:SF29">
    <property type="entry name" value="HEMOGLOBIN AND HEMOGLOBIN-HAPTOGLOBIN-BINDING PROTEIN 1-RELATED"/>
    <property type="match status" value="1"/>
</dbReference>
<dbReference type="Pfam" id="PF00593">
    <property type="entry name" value="TonB_dep_Rec_b-barrel"/>
    <property type="match status" value="1"/>
</dbReference>
<reference evidence="15" key="1">
    <citation type="journal article" date="2020" name="mSystems">
        <title>Genome- and Community-Level Interaction Insights into Carbon Utilization and Element Cycling Functions of Hydrothermarchaeota in Hydrothermal Sediment.</title>
        <authorList>
            <person name="Zhou Z."/>
            <person name="Liu Y."/>
            <person name="Xu W."/>
            <person name="Pan J."/>
            <person name="Luo Z.H."/>
            <person name="Li M."/>
        </authorList>
    </citation>
    <scope>NUCLEOTIDE SEQUENCE [LARGE SCALE GENOMIC DNA]</scope>
    <source>
        <strain evidence="15">SpSt-855</strain>
    </source>
</reference>
<evidence type="ECO:0000313" key="15">
    <source>
        <dbReference type="EMBL" id="HGY95031.1"/>
    </source>
</evidence>
<accession>A0A7V4XU52</accession>
<gene>
    <name evidence="15" type="ORF">ENW50_10185</name>
</gene>
<comment type="caution">
    <text evidence="15">The sequence shown here is derived from an EMBL/GenBank/DDBJ whole genome shotgun (WGS) entry which is preliminary data.</text>
</comment>
<feature type="signal peptide" evidence="12">
    <location>
        <begin position="1"/>
        <end position="19"/>
    </location>
</feature>
<evidence type="ECO:0000259" key="14">
    <source>
        <dbReference type="Pfam" id="PF07715"/>
    </source>
</evidence>
<dbReference type="EMBL" id="DTKL01000063">
    <property type="protein sequence ID" value="HGY95031.1"/>
    <property type="molecule type" value="Genomic_DNA"/>
</dbReference>
<evidence type="ECO:0000256" key="9">
    <source>
        <dbReference type="ARBA" id="ARBA00023237"/>
    </source>
</evidence>
<dbReference type="GO" id="GO:0044718">
    <property type="term" value="P:siderophore transmembrane transport"/>
    <property type="evidence" value="ECO:0007669"/>
    <property type="project" value="TreeGrafter"/>
</dbReference>
<evidence type="ECO:0000256" key="11">
    <source>
        <dbReference type="RuleBase" id="RU003357"/>
    </source>
</evidence>
<evidence type="ECO:0000256" key="5">
    <source>
        <dbReference type="ARBA" id="ARBA00022729"/>
    </source>
</evidence>
<evidence type="ECO:0000256" key="1">
    <source>
        <dbReference type="ARBA" id="ARBA00004571"/>
    </source>
</evidence>
<comment type="subcellular location">
    <subcellularLocation>
        <location evidence="1 10">Cell outer membrane</location>
        <topology evidence="1 10">Multi-pass membrane protein</topology>
    </subcellularLocation>
</comment>
<feature type="domain" description="TonB-dependent receptor-like beta-barrel" evidence="13">
    <location>
        <begin position="203"/>
        <end position="561"/>
    </location>
</feature>
<dbReference type="SUPFAM" id="SSF56935">
    <property type="entry name" value="Porins"/>
    <property type="match status" value="1"/>
</dbReference>